<proteinExistence type="predicted"/>
<dbReference type="PANTHER" id="PTHR28038">
    <property type="entry name" value="ADL329WP"/>
    <property type="match status" value="1"/>
</dbReference>
<dbReference type="OrthoDB" id="284718at2759"/>
<keyword evidence="2 5" id="KW-0812">Transmembrane</keyword>
<comment type="caution">
    <text evidence="6">The sequence shown here is derived from an EMBL/GenBank/DDBJ whole genome shotgun (WGS) entry which is preliminary data.</text>
</comment>
<dbReference type="Proteomes" id="UP000307173">
    <property type="component" value="Unassembled WGS sequence"/>
</dbReference>
<evidence type="ECO:0000256" key="2">
    <source>
        <dbReference type="ARBA" id="ARBA00022692"/>
    </source>
</evidence>
<reference evidence="6 7" key="1">
    <citation type="journal article" date="2019" name="Front. Genet.">
        <title>Whole-Genome Sequencing of the Opportunistic Yeast Pathogen Candida inconspicua Uncovers Its Hybrid Origin.</title>
        <authorList>
            <person name="Mixao V."/>
            <person name="Hansen A.P."/>
            <person name="Saus E."/>
            <person name="Boekhout T."/>
            <person name="Lass-Florl C."/>
            <person name="Gabaldon T."/>
        </authorList>
    </citation>
    <scope>NUCLEOTIDE SEQUENCE [LARGE SCALE GENOMIC DNA]</scope>
    <source>
        <strain evidence="6 7">CBS 180</strain>
    </source>
</reference>
<protein>
    <submittedName>
        <fullName evidence="6">Uncharacterized protein</fullName>
    </submittedName>
</protein>
<evidence type="ECO:0000313" key="7">
    <source>
        <dbReference type="Proteomes" id="UP000307173"/>
    </source>
</evidence>
<dbReference type="EMBL" id="SELW01000129">
    <property type="protein sequence ID" value="TID30642.1"/>
    <property type="molecule type" value="Genomic_DNA"/>
</dbReference>
<evidence type="ECO:0000256" key="3">
    <source>
        <dbReference type="ARBA" id="ARBA00022989"/>
    </source>
</evidence>
<dbReference type="PANTHER" id="PTHR28038:SF1">
    <property type="entry name" value="ADL329WP"/>
    <property type="match status" value="1"/>
</dbReference>
<dbReference type="InterPro" id="IPR005351">
    <property type="entry name" value="ASTER"/>
</dbReference>
<keyword evidence="4 5" id="KW-0472">Membrane</keyword>
<accession>A0A4T0X6K5</accession>
<keyword evidence="7" id="KW-1185">Reference proteome</keyword>
<keyword evidence="3 5" id="KW-1133">Transmembrane helix</keyword>
<evidence type="ECO:0000256" key="5">
    <source>
        <dbReference type="SAM" id="Phobius"/>
    </source>
</evidence>
<dbReference type="GO" id="GO:0045048">
    <property type="term" value="P:protein insertion into ER membrane"/>
    <property type="evidence" value="ECO:0007669"/>
    <property type="project" value="InterPro"/>
</dbReference>
<evidence type="ECO:0000313" key="6">
    <source>
        <dbReference type="EMBL" id="TID30642.1"/>
    </source>
</evidence>
<feature type="transmembrane region" description="Helical" evidence="5">
    <location>
        <begin position="44"/>
        <end position="63"/>
    </location>
</feature>
<comment type="subcellular location">
    <subcellularLocation>
        <location evidence="1">Membrane</location>
    </subcellularLocation>
</comment>
<dbReference type="GO" id="GO:0005789">
    <property type="term" value="C:endoplasmic reticulum membrane"/>
    <property type="evidence" value="ECO:0007669"/>
    <property type="project" value="InterPro"/>
</dbReference>
<feature type="transmembrane region" description="Helical" evidence="5">
    <location>
        <begin position="75"/>
        <end position="96"/>
    </location>
</feature>
<dbReference type="STRING" id="52247.A0A4T0X6K5"/>
<dbReference type="AlphaFoldDB" id="A0A4T0X6K5"/>
<sequence>MGKDVIREDKVKKYVHVVAENKLVATDFVSTNLPMAAMFLKNRMLAWASLFFAVQSYLNRPIIKRPGDESQSPSFRILFALIALVTSYLDLIFPAMSGPRIAEKIIESTN</sequence>
<evidence type="ECO:0000256" key="1">
    <source>
        <dbReference type="ARBA" id="ARBA00004370"/>
    </source>
</evidence>
<dbReference type="Pfam" id="PF03669">
    <property type="entry name" value="ASTER"/>
    <property type="match status" value="1"/>
</dbReference>
<dbReference type="GO" id="GO:0044183">
    <property type="term" value="F:protein folding chaperone"/>
    <property type="evidence" value="ECO:0007669"/>
    <property type="project" value="InterPro"/>
</dbReference>
<organism evidence="6 7">
    <name type="scientific">Pichia inconspicua</name>
    <dbReference type="NCBI Taxonomy" id="52247"/>
    <lineage>
        <taxon>Eukaryota</taxon>
        <taxon>Fungi</taxon>
        <taxon>Dikarya</taxon>
        <taxon>Ascomycota</taxon>
        <taxon>Saccharomycotina</taxon>
        <taxon>Pichiomycetes</taxon>
        <taxon>Pichiales</taxon>
        <taxon>Pichiaceae</taxon>
        <taxon>Pichia</taxon>
    </lineage>
</organism>
<evidence type="ECO:0000256" key="4">
    <source>
        <dbReference type="ARBA" id="ARBA00023136"/>
    </source>
</evidence>
<gene>
    <name evidence="6" type="ORF">CANINC_000797</name>
</gene>
<name>A0A4T0X6K5_9ASCO</name>